<evidence type="ECO:0000313" key="2">
    <source>
        <dbReference type="Proteomes" id="UP000182229"/>
    </source>
</evidence>
<dbReference type="EMBL" id="MPIN01000009">
    <property type="protein sequence ID" value="OJH36752.1"/>
    <property type="molecule type" value="Genomic_DNA"/>
</dbReference>
<reference evidence="1 2" key="2">
    <citation type="submission" date="2016-12" db="EMBL/GenBank/DDBJ databases">
        <title>Draft Genome Sequence of Cystobacter ferrugineus Strain Cbfe23.</title>
        <authorList>
            <person name="Akbar S."/>
            <person name="Dowd S.E."/>
            <person name="Stevens D.C."/>
        </authorList>
    </citation>
    <scope>NUCLEOTIDE SEQUENCE [LARGE SCALE GENOMIC DNA]</scope>
    <source>
        <strain evidence="1 2">Cbfe23</strain>
    </source>
</reference>
<accession>A0A1L9B3B0</accession>
<evidence type="ECO:0000313" key="1">
    <source>
        <dbReference type="EMBL" id="OJH36752.1"/>
    </source>
</evidence>
<proteinExistence type="predicted"/>
<name>A0A1L9B3B0_9BACT</name>
<organism evidence="1 2">
    <name type="scientific">Cystobacter ferrugineus</name>
    <dbReference type="NCBI Taxonomy" id="83449"/>
    <lineage>
        <taxon>Bacteria</taxon>
        <taxon>Pseudomonadati</taxon>
        <taxon>Myxococcota</taxon>
        <taxon>Myxococcia</taxon>
        <taxon>Myxococcales</taxon>
        <taxon>Cystobacterineae</taxon>
        <taxon>Archangiaceae</taxon>
        <taxon>Cystobacter</taxon>
    </lineage>
</organism>
<keyword evidence="2" id="KW-1185">Reference proteome</keyword>
<dbReference type="OrthoDB" id="5533854at2"/>
<reference evidence="2" key="1">
    <citation type="submission" date="2016-11" db="EMBL/GenBank/DDBJ databases">
        <authorList>
            <person name="Shukria A."/>
            <person name="Stevens D.C."/>
        </authorList>
    </citation>
    <scope>NUCLEOTIDE SEQUENCE [LARGE SCALE GENOMIC DNA]</scope>
    <source>
        <strain evidence="2">Cbfe23</strain>
    </source>
</reference>
<comment type="caution">
    <text evidence="1">The sequence shown here is derived from an EMBL/GenBank/DDBJ whole genome shotgun (WGS) entry which is preliminary data.</text>
</comment>
<protein>
    <submittedName>
        <fullName evidence="1">Uncharacterized protein</fullName>
    </submittedName>
</protein>
<dbReference type="RefSeq" id="WP_071901908.1">
    <property type="nucleotide sequence ID" value="NZ_MPIN01000009.1"/>
</dbReference>
<dbReference type="Proteomes" id="UP000182229">
    <property type="component" value="Unassembled WGS sequence"/>
</dbReference>
<dbReference type="AlphaFoldDB" id="A0A1L9B3B0"/>
<sequence length="100" mass="11463">MKSNDAARWFCAKIDQIRAEAGHDAEKLEALSQDPALEREAQEKFPDDPYLFAQVKNAIELELPLARRGIFLIDGPPTDEQVAELQRLNREALRFLKKSR</sequence>
<gene>
    <name evidence="1" type="ORF">BON30_30050</name>
</gene>